<protein>
    <submittedName>
        <fullName evidence="2">Uncharacterized protein</fullName>
    </submittedName>
</protein>
<keyword evidence="1" id="KW-0472">Membrane</keyword>
<sequence length="147" mass="16118">MQKAVTAVLTGLGLLVISNINGHYKPPFSMFATAVIPFIIVAVVNYQLYRINFFGAVLYGYSIVLLNDILVRVYAGGTHDQEGKAWVMLLSTSAFVLCTVSLLIYAFTTLSQKGRNSTIKNRIQNFLAVILCGACTVAVYLNFLVDL</sequence>
<evidence type="ECO:0000256" key="1">
    <source>
        <dbReference type="SAM" id="Phobius"/>
    </source>
</evidence>
<dbReference type="RefSeq" id="WP_186639076.1">
    <property type="nucleotide sequence ID" value="NZ_JACOAF010000031.1"/>
</dbReference>
<comment type="caution">
    <text evidence="2">The sequence shown here is derived from an EMBL/GenBank/DDBJ whole genome shotgun (WGS) entry which is preliminary data.</text>
</comment>
<proteinExistence type="predicted"/>
<feature type="transmembrane region" description="Helical" evidence="1">
    <location>
        <begin position="126"/>
        <end position="145"/>
    </location>
</feature>
<feature type="transmembrane region" description="Helical" evidence="1">
    <location>
        <begin position="86"/>
        <end position="105"/>
    </location>
</feature>
<evidence type="ECO:0000313" key="3">
    <source>
        <dbReference type="Proteomes" id="UP000659698"/>
    </source>
</evidence>
<keyword evidence="3" id="KW-1185">Reference proteome</keyword>
<feature type="transmembrane region" description="Helical" evidence="1">
    <location>
        <begin position="53"/>
        <end position="74"/>
    </location>
</feature>
<reference evidence="2 3" key="1">
    <citation type="journal article" date="2019" name="Int. J. Syst. Evol. Microbiol.">
        <title>Rufibacter sediminis sp. nov., isolated from freshwater lake sediment.</title>
        <authorList>
            <person name="Qu J.H."/>
            <person name="Zhang L.J."/>
            <person name="Fu Y.H."/>
            <person name="Li H.F."/>
        </authorList>
    </citation>
    <scope>NUCLEOTIDE SEQUENCE [LARGE SCALE GENOMIC DNA]</scope>
    <source>
        <strain evidence="2 3">H-1</strain>
    </source>
</reference>
<dbReference type="EMBL" id="JACOAF010000031">
    <property type="protein sequence ID" value="MBC3540833.1"/>
    <property type="molecule type" value="Genomic_DNA"/>
</dbReference>
<keyword evidence="1" id="KW-1133">Transmembrane helix</keyword>
<accession>A0ABR6VVJ9</accession>
<gene>
    <name evidence="2" type="ORF">H7U12_14155</name>
</gene>
<keyword evidence="1" id="KW-0812">Transmembrane</keyword>
<organism evidence="2 3">
    <name type="scientific">Rufibacter sediminis</name>
    <dbReference type="NCBI Taxonomy" id="2762756"/>
    <lineage>
        <taxon>Bacteria</taxon>
        <taxon>Pseudomonadati</taxon>
        <taxon>Bacteroidota</taxon>
        <taxon>Cytophagia</taxon>
        <taxon>Cytophagales</taxon>
        <taxon>Hymenobacteraceae</taxon>
        <taxon>Rufibacter</taxon>
    </lineage>
</organism>
<dbReference type="Proteomes" id="UP000659698">
    <property type="component" value="Unassembled WGS sequence"/>
</dbReference>
<name>A0ABR6VVJ9_9BACT</name>
<evidence type="ECO:0000313" key="2">
    <source>
        <dbReference type="EMBL" id="MBC3540833.1"/>
    </source>
</evidence>
<feature type="transmembrane region" description="Helical" evidence="1">
    <location>
        <begin position="28"/>
        <end position="46"/>
    </location>
</feature>